<comment type="caution">
    <text evidence="3">The sequence shown here is derived from an EMBL/GenBank/DDBJ whole genome shotgun (WGS) entry which is preliminary data.</text>
</comment>
<organism evidence="3 4">
    <name type="scientific">Microbacterium ureisolvens</name>
    <dbReference type="NCBI Taxonomy" id="2781186"/>
    <lineage>
        <taxon>Bacteria</taxon>
        <taxon>Bacillati</taxon>
        <taxon>Actinomycetota</taxon>
        <taxon>Actinomycetes</taxon>
        <taxon>Micrococcales</taxon>
        <taxon>Microbacteriaceae</taxon>
        <taxon>Microbacterium</taxon>
    </lineage>
</organism>
<evidence type="ECO:0000256" key="1">
    <source>
        <dbReference type="SAM" id="Phobius"/>
    </source>
</evidence>
<keyword evidence="4" id="KW-1185">Reference proteome</keyword>
<dbReference type="EMBL" id="JAEUAX010000007">
    <property type="protein sequence ID" value="MBW9110851.1"/>
    <property type="molecule type" value="Genomic_DNA"/>
</dbReference>
<feature type="transmembrane region" description="Helical" evidence="1">
    <location>
        <begin position="219"/>
        <end position="241"/>
    </location>
</feature>
<feature type="transmembrane region" description="Helical" evidence="1">
    <location>
        <begin position="101"/>
        <end position="122"/>
    </location>
</feature>
<keyword evidence="1" id="KW-0472">Membrane</keyword>
<dbReference type="Proteomes" id="UP000777440">
    <property type="component" value="Unassembled WGS sequence"/>
</dbReference>
<keyword evidence="1" id="KW-0812">Transmembrane</keyword>
<feature type="transmembrane region" description="Helical" evidence="1">
    <location>
        <begin position="193"/>
        <end position="213"/>
    </location>
</feature>
<name>A0ABS7I222_9MICO</name>
<dbReference type="InterPro" id="IPR012867">
    <property type="entry name" value="DUF1648"/>
</dbReference>
<sequence>MTNATPADHPGPVVRRFVLVAVWLPIALVALAVAVQLLLLPQVPPTVAVHWNAAGEADGFAPAWTQPLMTVAFGLGIPFLIAMTTLPGLRRGERGATYRLLGAAAAATSALTTVAFTVTFALQAGLDSAADAPTVWVALAAALAAAASVGVGAWYLQPHQRSAHDIPAPATPLLLAAGERAVWVRATAMNTGGAIAIVAAVILVAASAVVAWATGVEPLLAWLLTAIALLLLAFAATTLAFHVRVDDTGLHVDSVLGVPRFHVPLVDVVSAARVEANPMGEFGGWGIRLGAGRRFGVVLRTGEAIEVVRHSGKRFVVTVDDAGTGAALLEALVERAAARS</sequence>
<evidence type="ECO:0000313" key="4">
    <source>
        <dbReference type="Proteomes" id="UP000777440"/>
    </source>
</evidence>
<gene>
    <name evidence="3" type="ORF">JNB61_13805</name>
</gene>
<evidence type="ECO:0000313" key="3">
    <source>
        <dbReference type="EMBL" id="MBW9110851.1"/>
    </source>
</evidence>
<evidence type="ECO:0000259" key="2">
    <source>
        <dbReference type="Pfam" id="PF07853"/>
    </source>
</evidence>
<feature type="transmembrane region" description="Helical" evidence="1">
    <location>
        <begin position="134"/>
        <end position="156"/>
    </location>
</feature>
<dbReference type="RefSeq" id="WP_220339992.1">
    <property type="nucleotide sequence ID" value="NZ_JAEUAX010000007.1"/>
</dbReference>
<reference evidence="3 4" key="1">
    <citation type="journal article" date="2021" name="MBio">
        <title>Poor Competitiveness of Bradyrhizobium in Pigeon Pea Root Colonization in Indian Soils.</title>
        <authorList>
            <person name="Chalasani D."/>
            <person name="Basu A."/>
            <person name="Pullabhotla S.V.S.R.N."/>
            <person name="Jorrin B."/>
            <person name="Neal A.L."/>
            <person name="Poole P.S."/>
            <person name="Podile A.R."/>
            <person name="Tkacz A."/>
        </authorList>
    </citation>
    <scope>NUCLEOTIDE SEQUENCE [LARGE SCALE GENOMIC DNA]</scope>
    <source>
        <strain evidence="3 4">HU12</strain>
    </source>
</reference>
<dbReference type="Pfam" id="PF07853">
    <property type="entry name" value="DUF1648"/>
    <property type="match status" value="1"/>
</dbReference>
<accession>A0ABS7I222</accession>
<feature type="domain" description="DUF1648" evidence="2">
    <location>
        <begin position="28"/>
        <end position="66"/>
    </location>
</feature>
<protein>
    <submittedName>
        <fullName evidence="3">DUF1648 domain-containing protein</fullName>
    </submittedName>
</protein>
<proteinExistence type="predicted"/>
<feature type="transmembrane region" description="Helical" evidence="1">
    <location>
        <begin position="68"/>
        <end position="89"/>
    </location>
</feature>
<feature type="transmembrane region" description="Helical" evidence="1">
    <location>
        <begin position="17"/>
        <end position="39"/>
    </location>
</feature>
<keyword evidence="1" id="KW-1133">Transmembrane helix</keyword>